<dbReference type="AlphaFoldDB" id="B3JMN9"/>
<accession>B3JMN9</accession>
<organism evidence="2 3">
    <name type="scientific">Phocaeicola coprocola DSM 17136</name>
    <dbReference type="NCBI Taxonomy" id="470145"/>
    <lineage>
        <taxon>Bacteria</taxon>
        <taxon>Pseudomonadati</taxon>
        <taxon>Bacteroidota</taxon>
        <taxon>Bacteroidia</taxon>
        <taxon>Bacteroidales</taxon>
        <taxon>Bacteroidaceae</taxon>
        <taxon>Phocaeicola</taxon>
    </lineage>
</organism>
<dbReference type="InterPro" id="IPR002586">
    <property type="entry name" value="CobQ/CobB/MinD/ParA_Nub-bd_dom"/>
</dbReference>
<dbReference type="CDD" id="cd02042">
    <property type="entry name" value="ParAB_family"/>
    <property type="match status" value="1"/>
</dbReference>
<dbReference type="eggNOG" id="COG1192">
    <property type="taxonomic scope" value="Bacteria"/>
</dbReference>
<sequence>MERMIESNKQIYQPIMNGSNMENEKTPLYVAFSTQKGGVGKTTFTVLAASYLYYLKGYNVAVVDCDYPQHSIAGMRKRDAEQVGADEDYKRMAYEQFTRLGKKAYPVLCSSPEKAIATADGYIAAGHVPDIVFFDLPGTVNSEGVINSLAGMDYIFTPISADKVVLESSLSFAMAIQKLLVKNEACRLAGLYLFWNMVDGREKTDLYTAYDKTIKELELPLMKTFIPDTKRYKKELVADKKAVFRSTLFPASRPLVRGSNLEELITEIVYYIKLK</sequence>
<reference evidence="2 3" key="1">
    <citation type="submission" date="2008-04" db="EMBL/GenBank/DDBJ databases">
        <title>Draft genome sequence of Bacteroides coprocola (DSM 17136).</title>
        <authorList>
            <person name="Sudarsanam P."/>
            <person name="Ley R."/>
            <person name="Guruge J."/>
            <person name="Turnbaugh P.J."/>
            <person name="Mahowald M."/>
            <person name="Liep D."/>
            <person name="Gordon J."/>
        </authorList>
    </citation>
    <scope>NUCLEOTIDE SEQUENCE [LARGE SCALE GENOMIC DNA]</scope>
    <source>
        <strain evidence="2 3">DSM 17136</strain>
    </source>
</reference>
<dbReference type="PANTHER" id="PTHR13696:SF52">
    <property type="entry name" value="PARA FAMILY PROTEIN CT_582"/>
    <property type="match status" value="1"/>
</dbReference>
<evidence type="ECO:0000313" key="3">
    <source>
        <dbReference type="Proteomes" id="UP000003146"/>
    </source>
</evidence>
<dbReference type="InterPro" id="IPR027417">
    <property type="entry name" value="P-loop_NTPase"/>
</dbReference>
<evidence type="ECO:0000259" key="1">
    <source>
        <dbReference type="Pfam" id="PF01656"/>
    </source>
</evidence>
<dbReference type="HOGENOM" id="CLU_068207_0_0_10"/>
<dbReference type="EMBL" id="ABIY02000115">
    <property type="protein sequence ID" value="EDU99649.1"/>
    <property type="molecule type" value="Genomic_DNA"/>
</dbReference>
<dbReference type="STRING" id="470145.BACCOP_03193"/>
<feature type="domain" description="CobQ/CobB/MinD/ParA nucleotide binding" evidence="1">
    <location>
        <begin position="31"/>
        <end position="234"/>
    </location>
</feature>
<dbReference type="Proteomes" id="UP000003146">
    <property type="component" value="Unassembled WGS sequence"/>
</dbReference>
<reference evidence="2 3" key="2">
    <citation type="submission" date="2008-04" db="EMBL/GenBank/DDBJ databases">
        <authorList>
            <person name="Fulton L."/>
            <person name="Clifton S."/>
            <person name="Fulton B."/>
            <person name="Xu J."/>
            <person name="Minx P."/>
            <person name="Pepin K.H."/>
            <person name="Johnson M."/>
            <person name="Thiruvilangam P."/>
            <person name="Bhonagiri V."/>
            <person name="Nash W.E."/>
            <person name="Mardis E.R."/>
            <person name="Wilson R.K."/>
        </authorList>
    </citation>
    <scope>NUCLEOTIDE SEQUENCE [LARGE SCALE GENOMIC DNA]</scope>
    <source>
        <strain evidence="2 3">DSM 17136</strain>
    </source>
</reference>
<gene>
    <name evidence="2" type="ORF">BACCOP_03193</name>
</gene>
<dbReference type="SUPFAM" id="SSF52540">
    <property type="entry name" value="P-loop containing nucleoside triphosphate hydrolases"/>
    <property type="match status" value="1"/>
</dbReference>
<dbReference type="InterPro" id="IPR050678">
    <property type="entry name" value="DNA_Partitioning_ATPase"/>
</dbReference>
<protein>
    <recommendedName>
        <fullName evidence="1">CobQ/CobB/MinD/ParA nucleotide binding domain-containing protein</fullName>
    </recommendedName>
</protein>
<comment type="caution">
    <text evidence="2">The sequence shown here is derived from an EMBL/GenBank/DDBJ whole genome shotgun (WGS) entry which is preliminary data.</text>
</comment>
<name>B3JMN9_9BACT</name>
<dbReference type="PANTHER" id="PTHR13696">
    <property type="entry name" value="P-LOOP CONTAINING NUCLEOSIDE TRIPHOSPHATE HYDROLASE"/>
    <property type="match status" value="1"/>
</dbReference>
<proteinExistence type="predicted"/>
<dbReference type="Pfam" id="PF01656">
    <property type="entry name" value="CbiA"/>
    <property type="match status" value="1"/>
</dbReference>
<dbReference type="Gene3D" id="3.40.50.300">
    <property type="entry name" value="P-loop containing nucleotide triphosphate hydrolases"/>
    <property type="match status" value="1"/>
</dbReference>
<evidence type="ECO:0000313" key="2">
    <source>
        <dbReference type="EMBL" id="EDU99649.1"/>
    </source>
</evidence>